<dbReference type="EMBL" id="DTMF01000085">
    <property type="protein sequence ID" value="HGF33405.1"/>
    <property type="molecule type" value="Genomic_DNA"/>
</dbReference>
<sequence length="77" mass="8997">MNQISEEFTERVRLLANSILERFNEENITPQEAGWIILALTHRLLTVLENCPADRQHFILQFISLVNQYLAGEIKED</sequence>
<protein>
    <submittedName>
        <fullName evidence="1">Uncharacterized protein</fullName>
    </submittedName>
</protein>
<proteinExistence type="predicted"/>
<comment type="caution">
    <text evidence="1">The sequence shown here is derived from an EMBL/GenBank/DDBJ whole genome shotgun (WGS) entry which is preliminary data.</text>
</comment>
<evidence type="ECO:0000313" key="1">
    <source>
        <dbReference type="EMBL" id="HGF33405.1"/>
    </source>
</evidence>
<gene>
    <name evidence="1" type="ORF">ENW96_03310</name>
</gene>
<dbReference type="AlphaFoldDB" id="A0A7C3Z106"/>
<accession>A0A7C3Z106</accession>
<organism evidence="1">
    <name type="scientific">Desulfobacca acetoxidans</name>
    <dbReference type="NCBI Taxonomy" id="60893"/>
    <lineage>
        <taxon>Bacteria</taxon>
        <taxon>Pseudomonadati</taxon>
        <taxon>Thermodesulfobacteriota</taxon>
        <taxon>Desulfobaccia</taxon>
        <taxon>Desulfobaccales</taxon>
        <taxon>Desulfobaccaceae</taxon>
        <taxon>Desulfobacca</taxon>
    </lineage>
</organism>
<name>A0A7C3Z106_9BACT</name>
<reference evidence="1" key="1">
    <citation type="journal article" date="2020" name="mSystems">
        <title>Genome- and Community-Level Interaction Insights into Carbon Utilization and Element Cycling Functions of Hydrothermarchaeota in Hydrothermal Sediment.</title>
        <authorList>
            <person name="Zhou Z."/>
            <person name="Liu Y."/>
            <person name="Xu W."/>
            <person name="Pan J."/>
            <person name="Luo Z.H."/>
            <person name="Li M."/>
        </authorList>
    </citation>
    <scope>NUCLEOTIDE SEQUENCE [LARGE SCALE GENOMIC DNA]</scope>
    <source>
        <strain evidence="1">SpSt-897</strain>
    </source>
</reference>